<keyword evidence="3" id="KW-1185">Reference proteome</keyword>
<keyword evidence="1" id="KW-0175">Coiled coil</keyword>
<sequence length="155" mass="17265">MANTKPAEQLQEQLSPEQLNELLNQKNSELATLNSELASTQRTLETVTTKYQDLVAASDASTKRIEELEAELETAASVVQGQGQTIEELEKALNKLQAEPETVPTFTFGKDRYAIEAPTFTYKRETYTAAQVIKDKELQKTLVNAGVGFLRKLED</sequence>
<evidence type="ECO:0000256" key="1">
    <source>
        <dbReference type="SAM" id="Coils"/>
    </source>
</evidence>
<evidence type="ECO:0000313" key="3">
    <source>
        <dbReference type="Proteomes" id="UP000488299"/>
    </source>
</evidence>
<reference evidence="2 3" key="1">
    <citation type="submission" date="2019-10" db="EMBL/GenBank/DDBJ databases">
        <title>Rudanella paleaurantiibacter sp. nov., isolated from sludge.</title>
        <authorList>
            <person name="Xu S.Q."/>
        </authorList>
    </citation>
    <scope>NUCLEOTIDE SEQUENCE [LARGE SCALE GENOMIC DNA]</scope>
    <source>
        <strain evidence="2 3">HX-22-17</strain>
    </source>
</reference>
<evidence type="ECO:0000313" key="2">
    <source>
        <dbReference type="EMBL" id="KAB7728139.1"/>
    </source>
</evidence>
<comment type="caution">
    <text evidence="2">The sequence shown here is derived from an EMBL/GenBank/DDBJ whole genome shotgun (WGS) entry which is preliminary data.</text>
</comment>
<dbReference type="RefSeq" id="WP_152126085.1">
    <property type="nucleotide sequence ID" value="NZ_WELI01000009.1"/>
</dbReference>
<feature type="coiled-coil region" evidence="1">
    <location>
        <begin position="23"/>
        <end position="99"/>
    </location>
</feature>
<accession>A0A7J5TVG1</accession>
<protein>
    <submittedName>
        <fullName evidence="2">Uncharacterized protein</fullName>
    </submittedName>
</protein>
<dbReference type="AlphaFoldDB" id="A0A7J5TVG1"/>
<dbReference type="EMBL" id="WELI01000009">
    <property type="protein sequence ID" value="KAB7728139.1"/>
    <property type="molecule type" value="Genomic_DNA"/>
</dbReference>
<gene>
    <name evidence="2" type="ORF">F5984_20555</name>
</gene>
<dbReference type="Gene3D" id="1.10.287.1490">
    <property type="match status" value="1"/>
</dbReference>
<dbReference type="Proteomes" id="UP000488299">
    <property type="component" value="Unassembled WGS sequence"/>
</dbReference>
<name>A0A7J5TVG1_9BACT</name>
<organism evidence="2 3">
    <name type="scientific">Rudanella paleaurantiibacter</name>
    <dbReference type="NCBI Taxonomy" id="2614655"/>
    <lineage>
        <taxon>Bacteria</taxon>
        <taxon>Pseudomonadati</taxon>
        <taxon>Bacteroidota</taxon>
        <taxon>Cytophagia</taxon>
        <taxon>Cytophagales</taxon>
        <taxon>Cytophagaceae</taxon>
        <taxon>Rudanella</taxon>
    </lineage>
</organism>
<proteinExistence type="predicted"/>